<comment type="similarity">
    <text evidence="1">Belongs to the UPF0065 (bug) family.</text>
</comment>
<evidence type="ECO:0000256" key="1">
    <source>
        <dbReference type="ARBA" id="ARBA00006987"/>
    </source>
</evidence>
<gene>
    <name evidence="3" type="ORF">GGQ83_002176</name>
</gene>
<keyword evidence="3" id="KW-0675">Receptor</keyword>
<dbReference type="InterPro" id="IPR042100">
    <property type="entry name" value="Bug_dom1"/>
</dbReference>
<dbReference type="PANTHER" id="PTHR42928:SF5">
    <property type="entry name" value="BLR1237 PROTEIN"/>
    <property type="match status" value="1"/>
</dbReference>
<dbReference type="PIRSF" id="PIRSF017082">
    <property type="entry name" value="YflP"/>
    <property type="match status" value="1"/>
</dbReference>
<reference evidence="3 4" key="1">
    <citation type="submission" date="2020-08" db="EMBL/GenBank/DDBJ databases">
        <title>Genomic Encyclopedia of Type Strains, Phase IV (KMG-IV): sequencing the most valuable type-strain genomes for metagenomic binning, comparative biology and taxonomic classification.</title>
        <authorList>
            <person name="Goeker M."/>
        </authorList>
    </citation>
    <scope>NUCLEOTIDE SEQUENCE [LARGE SCALE GENOMIC DNA]</scope>
    <source>
        <strain evidence="3 4">DSM 19979</strain>
    </source>
</reference>
<protein>
    <submittedName>
        <fullName evidence="3">Tripartite-type tricarboxylate transporter receptor subunit TctC</fullName>
    </submittedName>
</protein>
<dbReference type="CDD" id="cd07012">
    <property type="entry name" value="PBP2_Bug_TTT"/>
    <property type="match status" value="1"/>
</dbReference>
<dbReference type="AlphaFoldDB" id="A0A840AE19"/>
<organism evidence="3 4">
    <name type="scientific">Roseococcus suduntuyensis</name>
    <dbReference type="NCBI Taxonomy" id="455361"/>
    <lineage>
        <taxon>Bacteria</taxon>
        <taxon>Pseudomonadati</taxon>
        <taxon>Pseudomonadota</taxon>
        <taxon>Alphaproteobacteria</taxon>
        <taxon>Acetobacterales</taxon>
        <taxon>Roseomonadaceae</taxon>
        <taxon>Roseococcus</taxon>
    </lineage>
</organism>
<comment type="caution">
    <text evidence="3">The sequence shown here is derived from an EMBL/GenBank/DDBJ whole genome shotgun (WGS) entry which is preliminary data.</text>
</comment>
<dbReference type="Pfam" id="PF03401">
    <property type="entry name" value="TctC"/>
    <property type="match status" value="1"/>
</dbReference>
<accession>A0A840AE19</accession>
<dbReference type="PANTHER" id="PTHR42928">
    <property type="entry name" value="TRICARBOXYLATE-BINDING PROTEIN"/>
    <property type="match status" value="1"/>
</dbReference>
<sequence>MNRRGILAAAGVGLLAAPAVHAQGAWPNRTIRLVAPYAPGGSVDAMARITAQKLQERLGQNVVVENRSGASGTVGGRYVAQSTPDGYTFCFSASVQTLARLVLRDPGYDPMVDLAPVARVGQGPLLLIMAPGRPQTTLQEVVAAIRANPRDWTFATSSLGAAGHLATVEFIRQLGVEVPIATYRGTGPALPDLFADRVQLIFDPMLATLPPVRANRAKPVAITSARRSPAAPDVPTTAEGGMPSVDLQSWWAIWGPRGVPAEITERIQRELSTAMLEPDVAQRTVTLGIEPLFQGGQELVNFIQADFNRTQELLRIANFQPE</sequence>
<evidence type="ECO:0000313" key="3">
    <source>
        <dbReference type="EMBL" id="MBB3898733.1"/>
    </source>
</evidence>
<keyword evidence="2" id="KW-0732">Signal</keyword>
<dbReference type="InterPro" id="IPR005064">
    <property type="entry name" value="BUG"/>
</dbReference>
<feature type="signal peptide" evidence="2">
    <location>
        <begin position="1"/>
        <end position="22"/>
    </location>
</feature>
<name>A0A840AE19_9PROT</name>
<proteinExistence type="inferred from homology"/>
<dbReference type="Gene3D" id="3.40.190.150">
    <property type="entry name" value="Bordetella uptake gene, domain 1"/>
    <property type="match status" value="1"/>
</dbReference>
<evidence type="ECO:0000313" key="4">
    <source>
        <dbReference type="Proteomes" id="UP000553193"/>
    </source>
</evidence>
<evidence type="ECO:0000256" key="2">
    <source>
        <dbReference type="SAM" id="SignalP"/>
    </source>
</evidence>
<keyword evidence="4" id="KW-1185">Reference proteome</keyword>
<dbReference type="Proteomes" id="UP000553193">
    <property type="component" value="Unassembled WGS sequence"/>
</dbReference>
<dbReference type="RefSeq" id="WP_184383830.1">
    <property type="nucleotide sequence ID" value="NZ_JACIDJ010000003.1"/>
</dbReference>
<dbReference type="EMBL" id="JACIDJ010000003">
    <property type="protein sequence ID" value="MBB3898733.1"/>
    <property type="molecule type" value="Genomic_DNA"/>
</dbReference>
<feature type="chain" id="PRO_5032471116" evidence="2">
    <location>
        <begin position="23"/>
        <end position="322"/>
    </location>
</feature>
<dbReference type="Gene3D" id="3.40.190.10">
    <property type="entry name" value="Periplasmic binding protein-like II"/>
    <property type="match status" value="1"/>
</dbReference>